<keyword evidence="5" id="KW-0433">Leucine-rich repeat</keyword>
<dbReference type="InterPro" id="IPR003591">
    <property type="entry name" value="Leu-rich_rpt_typical-subtyp"/>
</dbReference>
<keyword evidence="11" id="KW-0418">Kinase</keyword>
<evidence type="ECO:0000256" key="9">
    <source>
        <dbReference type="ARBA" id="ARBA00022737"/>
    </source>
</evidence>
<feature type="transmembrane region" description="Helical" evidence="19">
    <location>
        <begin position="1420"/>
        <end position="1445"/>
    </location>
</feature>
<keyword evidence="4" id="KW-0597">Phosphoprotein</keyword>
<feature type="binding site" evidence="18">
    <location>
        <position position="618"/>
    </location>
    <ligand>
        <name>ATP</name>
        <dbReference type="ChEBI" id="CHEBI:30616"/>
    </ligand>
</feature>
<keyword evidence="10 18" id="KW-0547">Nucleotide-binding</keyword>
<dbReference type="EC" id="2.7.11.1" evidence="2"/>
<dbReference type="InterPro" id="IPR017441">
    <property type="entry name" value="Protein_kinase_ATP_BS"/>
</dbReference>
<feature type="binding site" evidence="18">
    <location>
        <position position="1510"/>
    </location>
    <ligand>
        <name>ATP</name>
        <dbReference type="ChEBI" id="CHEBI:30616"/>
    </ligand>
</feature>
<evidence type="ECO:0000256" key="2">
    <source>
        <dbReference type="ARBA" id="ARBA00012513"/>
    </source>
</evidence>
<dbReference type="InterPro" id="IPR008271">
    <property type="entry name" value="Ser/Thr_kinase_AS"/>
</dbReference>
<keyword evidence="9" id="KW-0677">Repeat</keyword>
<evidence type="ECO:0000256" key="12">
    <source>
        <dbReference type="ARBA" id="ARBA00022840"/>
    </source>
</evidence>
<dbReference type="GO" id="GO:0004674">
    <property type="term" value="F:protein serine/threonine kinase activity"/>
    <property type="evidence" value="ECO:0007669"/>
    <property type="project" value="UniProtKB-KW"/>
</dbReference>
<dbReference type="CDD" id="cd14066">
    <property type="entry name" value="STKc_IRAK"/>
    <property type="match status" value="2"/>
</dbReference>
<reference evidence="22 23" key="1">
    <citation type="submission" date="2019-04" db="EMBL/GenBank/DDBJ databases">
        <title>An improved genome assembly and genetic linkage map for asparagus bean, Vigna unguiculata ssp. sesquipedialis.</title>
        <authorList>
            <person name="Xia Q."/>
            <person name="Zhang R."/>
            <person name="Dong Y."/>
        </authorList>
    </citation>
    <scope>NUCLEOTIDE SEQUENCE [LARGE SCALE GENOMIC DNA]</scope>
    <source>
        <tissue evidence="22">Leaf</tissue>
    </source>
</reference>
<dbReference type="FunFam" id="3.80.10.10:FF:000129">
    <property type="entry name" value="Leucine-rich repeat receptor-like kinase"/>
    <property type="match status" value="2"/>
</dbReference>
<evidence type="ECO:0000256" key="11">
    <source>
        <dbReference type="ARBA" id="ARBA00022777"/>
    </source>
</evidence>
<name>A0A4D6MJC1_VIGUN</name>
<feature type="transmembrane region" description="Helical" evidence="19">
    <location>
        <begin position="529"/>
        <end position="553"/>
    </location>
</feature>
<evidence type="ECO:0000256" key="19">
    <source>
        <dbReference type="SAM" id="Phobius"/>
    </source>
</evidence>
<accession>A0A4D6MJC1</accession>
<dbReference type="Proteomes" id="UP000501690">
    <property type="component" value="Linkage Group LG7"/>
</dbReference>
<dbReference type="InterPro" id="IPR011009">
    <property type="entry name" value="Kinase-like_dom_sf"/>
</dbReference>
<dbReference type="SUPFAM" id="SSF52047">
    <property type="entry name" value="RNI-like"/>
    <property type="match status" value="1"/>
</dbReference>
<evidence type="ECO:0000256" key="20">
    <source>
        <dbReference type="SAM" id="SignalP"/>
    </source>
</evidence>
<sequence>MERALQWILVVAVCASSTINSAGIDETPHRKLANVDYSDVISIDCGVKEGYIDETRIQYEDDDIELGETHTISENSFETQPQINKQLMSLRSFPEGKRNCYSLKPKEGKNKRYIVRGYFAYGNYDNKSMPPTFDLYIDVTVFTSIRFTVASSTRRVEAIYSSLADTIDLCMVNIEQGVPFISLLELWPLGSANVYQDLLNLQTLDLLTRVTLGVSSAHGQLLRYMDDEYGRSWLARAVTRNEKEMKTVLGIDLDTLNDPYKLPTEVLNTAVSALRLSDSVNIWRNYTDRSVEYKVYLHFFDFEERVDSSEKRIMNVVVNGFGEGVHDNVTENVSISYKEPLTLQLTVEQGMGINNIFIKATPDSQLPAMLNAYEIYRVIPQSVSATHQDDVDAIKRIKDIYKISRMKWQGDPCGPTGFTWDGLTCNAGNPPRIISLNLSSSKLSGNIDVSFSNLANLEILDLSNNQLVGEVPEFFAKLSQLKILNLSRNSLTGSIPDALIAKSESNSLQLSLDGNTDICEIGSCKKKNIVPLVATIVASIVVSIIIVGIVMIWRSLRRNKGGISSTSKKGQLKLKNQTFSYSEVHDITNGFETMIGKGGFGEVYLGTLQSDERVAVKKLSLSSNQGYKEFKSEAKFLTLVHHRNVVFLVGYCDEGDAKALIYEYLSKGNLQEQLSGKSSSVLGWKERVQIALHAASGLDYLHNGCKPPIIHRDLKGSNILLDENMHAKISDFGLSRTFANDNDTHVLTNYPGGTPGYLDPEFHSSGTLNKRSDVYSFGVVLLELITGQPAIRGTPEKPSHIHSWVKKKLEAGDIEAIVDPRLEGNFHVASAWKFLDIAMSCLPDIAIQRPDISHVTSELKDCLSLEASLQRTGSNNRDSFLMDSVLIHFNESDIFPNPSTMDRELQWILVLAICASSLINILAQNPQLTTYRNLANLDYSGVISIDCGVNEGYTDKTTNLQYEADDIEFGEMNNTFSTYNISQIHKQLNTLRSFPYGKRNCYTLTPKQGKNKKYIVRAYFAYGNYDSKNKAPVFDLHLGVNFLKTINASEAAVIRIEAVHFASTERIDFCLVNIDQGVPFISLLELWPLDNSIYQSSSTLLTLDLLTRLNLGASEDNFIRYTDDIYGRSWEVPNNYNKHLKTSSAIDLDKLDDLYKLPAEVLSSAVEGLHSSSLEFTLKYDTDSEYCVYLHFFDFEDRTNKQKRRLNIVINGFDDNNVTEFLTLSYWKPYSIILPIKQGMGIQKILIEANSDSDLPPMLNALEIYRVLPQSDSSTQQEDLDAIWHIKDVYRISNMNWQGDPCGPKNFTWEGVKCSNGDTPTIISLNLSSSKLSGEIDASFSNLTCLETLDLSNNELTGEVPEFFAKLPQLHFLNLSMNMLTGSVPESLKAKSSNNSLQFSFDGNLRPYQTESSKSNHKKFLIPLVASITAFVAVVLTISTIVMVIRRLRKKGKVISTISVKDDLLKSANQAFSYSEILRITNDFSTMIGKGGFGKVYLGTLECGKRVAVKILSSPSAQGYKEFQSEAKLLMNVHHRNVVSLVGYCDEGDTKGLIYEYLPEGNLQQKLSDKNPVFLEWTQRLKIAMDAANGLDYLHNGCKPPVIHRDLKTSNILLDENMHAKISDFGVSKTFANDSDTYVTTYPAGTPGYLDPEFYCSGTLNKKSDVYSFGIILLELITGQPALTGTPENLSYILPWVNNKLRTGNIQEIVDPRLHGKYNGASAWKFVGIAMSCLPQVPIHRPDIGHIALELKDCLSLELSLERTVSNVRESLAMSSRQIEFH</sequence>
<comment type="catalytic activity">
    <reaction evidence="17">
        <text>L-seryl-[protein] + ATP = O-phospho-L-seryl-[protein] + ADP + H(+)</text>
        <dbReference type="Rhea" id="RHEA:17989"/>
        <dbReference type="Rhea" id="RHEA-COMP:9863"/>
        <dbReference type="Rhea" id="RHEA-COMP:11604"/>
        <dbReference type="ChEBI" id="CHEBI:15378"/>
        <dbReference type="ChEBI" id="CHEBI:29999"/>
        <dbReference type="ChEBI" id="CHEBI:30616"/>
        <dbReference type="ChEBI" id="CHEBI:83421"/>
        <dbReference type="ChEBI" id="CHEBI:456216"/>
        <dbReference type="EC" id="2.7.11.1"/>
    </reaction>
</comment>
<keyword evidence="12 18" id="KW-0067">ATP-binding</keyword>
<dbReference type="InterPro" id="IPR032675">
    <property type="entry name" value="LRR_dom_sf"/>
</dbReference>
<dbReference type="InterPro" id="IPR024788">
    <property type="entry name" value="Malectin-like_Carb-bd_dom"/>
</dbReference>
<keyword evidence="14 19" id="KW-0472">Membrane</keyword>
<feature type="domain" description="Protein kinase" evidence="21">
    <location>
        <begin position="589"/>
        <end position="863"/>
    </location>
</feature>
<gene>
    <name evidence="22" type="ORF">DEO72_LG7g1589</name>
</gene>
<evidence type="ECO:0000256" key="8">
    <source>
        <dbReference type="ARBA" id="ARBA00022729"/>
    </source>
</evidence>
<evidence type="ECO:0000259" key="21">
    <source>
        <dbReference type="PROSITE" id="PS50011"/>
    </source>
</evidence>
<dbReference type="Pfam" id="PF13855">
    <property type="entry name" value="LRR_8"/>
    <property type="match status" value="1"/>
</dbReference>
<evidence type="ECO:0000256" key="13">
    <source>
        <dbReference type="ARBA" id="ARBA00022989"/>
    </source>
</evidence>
<dbReference type="SUPFAM" id="SSF56112">
    <property type="entry name" value="Protein kinase-like (PK-like)"/>
    <property type="match status" value="2"/>
</dbReference>
<dbReference type="SMART" id="SM00369">
    <property type="entry name" value="LRR_TYP"/>
    <property type="match status" value="4"/>
</dbReference>
<keyword evidence="13 19" id="KW-1133">Transmembrane helix</keyword>
<dbReference type="GO" id="GO:0016020">
    <property type="term" value="C:membrane"/>
    <property type="evidence" value="ECO:0007669"/>
    <property type="project" value="UniProtKB-SubCell"/>
</dbReference>
<dbReference type="InterPro" id="IPR001245">
    <property type="entry name" value="Ser-Thr/Tyr_kinase_cat_dom"/>
</dbReference>
<dbReference type="InterPro" id="IPR001611">
    <property type="entry name" value="Leu-rich_rpt"/>
</dbReference>
<dbReference type="InterPro" id="IPR000719">
    <property type="entry name" value="Prot_kinase_dom"/>
</dbReference>
<evidence type="ECO:0000256" key="16">
    <source>
        <dbReference type="ARBA" id="ARBA00047899"/>
    </source>
</evidence>
<keyword evidence="6" id="KW-0808">Transferase</keyword>
<feature type="chain" id="PRO_5020027650" description="non-specific serine/threonine protein kinase" evidence="20">
    <location>
        <begin position="24"/>
        <end position="1782"/>
    </location>
</feature>
<evidence type="ECO:0000256" key="6">
    <source>
        <dbReference type="ARBA" id="ARBA00022679"/>
    </source>
</evidence>
<keyword evidence="3" id="KW-0723">Serine/threonine-protein kinase</keyword>
<dbReference type="FunFam" id="1.10.510.10:FF:000146">
    <property type="entry name" value="LRR receptor-like serine/threonine-protein kinase IOS1"/>
    <property type="match status" value="1"/>
</dbReference>
<keyword evidence="15" id="KW-0675">Receptor</keyword>
<feature type="signal peptide" evidence="20">
    <location>
        <begin position="1"/>
        <end position="23"/>
    </location>
</feature>
<dbReference type="Gene3D" id="3.30.200.20">
    <property type="entry name" value="Phosphorylase Kinase, domain 1"/>
    <property type="match status" value="2"/>
</dbReference>
<dbReference type="Gene3D" id="2.60.120.430">
    <property type="entry name" value="Galactose-binding lectin"/>
    <property type="match status" value="1"/>
</dbReference>
<dbReference type="Pfam" id="PF00560">
    <property type="entry name" value="LRR_1"/>
    <property type="match status" value="2"/>
</dbReference>
<evidence type="ECO:0000256" key="18">
    <source>
        <dbReference type="PROSITE-ProRule" id="PRU10141"/>
    </source>
</evidence>
<dbReference type="EMBL" id="CP039351">
    <property type="protein sequence ID" value="QCE00299.1"/>
    <property type="molecule type" value="Genomic_DNA"/>
</dbReference>
<protein>
    <recommendedName>
        <fullName evidence="2">non-specific serine/threonine protein kinase</fullName>
        <ecNumber evidence="2">2.7.11.1</ecNumber>
    </recommendedName>
</protein>
<dbReference type="PROSITE" id="PS50011">
    <property type="entry name" value="PROTEIN_KINASE_DOM"/>
    <property type="match status" value="2"/>
</dbReference>
<keyword evidence="7 19" id="KW-0812">Transmembrane</keyword>
<evidence type="ECO:0000256" key="10">
    <source>
        <dbReference type="ARBA" id="ARBA00022741"/>
    </source>
</evidence>
<dbReference type="Pfam" id="PF12819">
    <property type="entry name" value="Malectin_like"/>
    <property type="match status" value="2"/>
</dbReference>
<dbReference type="FunFam" id="1.10.510.10:FF:000095">
    <property type="entry name" value="protein STRUBBELIG-RECEPTOR FAMILY 8"/>
    <property type="match status" value="1"/>
</dbReference>
<keyword evidence="23" id="KW-1185">Reference proteome</keyword>
<dbReference type="PANTHER" id="PTHR45631:SF212">
    <property type="entry name" value="PROTEIN KINASE DOMAIN-CONTAINING PROTEIN"/>
    <property type="match status" value="1"/>
</dbReference>
<proteinExistence type="predicted"/>
<feature type="domain" description="Protein kinase" evidence="21">
    <location>
        <begin position="1482"/>
        <end position="1755"/>
    </location>
</feature>
<dbReference type="GO" id="GO:0005524">
    <property type="term" value="F:ATP binding"/>
    <property type="evidence" value="ECO:0007669"/>
    <property type="project" value="UniProtKB-UniRule"/>
</dbReference>
<dbReference type="Pfam" id="PF07714">
    <property type="entry name" value="PK_Tyr_Ser-Thr"/>
    <property type="match status" value="2"/>
</dbReference>
<dbReference type="PROSITE" id="PS00108">
    <property type="entry name" value="PROTEIN_KINASE_ST"/>
    <property type="match status" value="2"/>
</dbReference>
<evidence type="ECO:0000256" key="14">
    <source>
        <dbReference type="ARBA" id="ARBA00023136"/>
    </source>
</evidence>
<dbReference type="PROSITE" id="PS00107">
    <property type="entry name" value="PROTEIN_KINASE_ATP"/>
    <property type="match status" value="2"/>
</dbReference>
<dbReference type="FunFam" id="3.30.200.20:FF:000394">
    <property type="entry name" value="Leucine-rich repeat receptor-like protein kinase"/>
    <property type="match status" value="1"/>
</dbReference>
<dbReference type="Gene3D" id="3.80.10.10">
    <property type="entry name" value="Ribonuclease Inhibitor"/>
    <property type="match status" value="2"/>
</dbReference>
<comment type="subcellular location">
    <subcellularLocation>
        <location evidence="1">Membrane</location>
        <topology evidence="1">Single-pass membrane protein</topology>
    </subcellularLocation>
</comment>
<evidence type="ECO:0000313" key="22">
    <source>
        <dbReference type="EMBL" id="QCE00299.1"/>
    </source>
</evidence>
<keyword evidence="8 20" id="KW-0732">Signal</keyword>
<evidence type="ECO:0000256" key="7">
    <source>
        <dbReference type="ARBA" id="ARBA00022692"/>
    </source>
</evidence>
<dbReference type="SMART" id="SM00220">
    <property type="entry name" value="S_TKc"/>
    <property type="match status" value="2"/>
</dbReference>
<evidence type="ECO:0000256" key="3">
    <source>
        <dbReference type="ARBA" id="ARBA00022527"/>
    </source>
</evidence>
<comment type="catalytic activity">
    <reaction evidence="16">
        <text>L-threonyl-[protein] + ATP = O-phospho-L-threonyl-[protein] + ADP + H(+)</text>
        <dbReference type="Rhea" id="RHEA:46608"/>
        <dbReference type="Rhea" id="RHEA-COMP:11060"/>
        <dbReference type="Rhea" id="RHEA-COMP:11605"/>
        <dbReference type="ChEBI" id="CHEBI:15378"/>
        <dbReference type="ChEBI" id="CHEBI:30013"/>
        <dbReference type="ChEBI" id="CHEBI:30616"/>
        <dbReference type="ChEBI" id="CHEBI:61977"/>
        <dbReference type="ChEBI" id="CHEBI:456216"/>
        <dbReference type="EC" id="2.7.11.1"/>
    </reaction>
</comment>
<evidence type="ECO:0000256" key="15">
    <source>
        <dbReference type="ARBA" id="ARBA00023170"/>
    </source>
</evidence>
<evidence type="ECO:0000256" key="4">
    <source>
        <dbReference type="ARBA" id="ARBA00022553"/>
    </source>
</evidence>
<evidence type="ECO:0000256" key="5">
    <source>
        <dbReference type="ARBA" id="ARBA00022614"/>
    </source>
</evidence>
<evidence type="ECO:0000313" key="23">
    <source>
        <dbReference type="Proteomes" id="UP000501690"/>
    </source>
</evidence>
<organism evidence="22 23">
    <name type="scientific">Vigna unguiculata</name>
    <name type="common">Cowpea</name>
    <dbReference type="NCBI Taxonomy" id="3917"/>
    <lineage>
        <taxon>Eukaryota</taxon>
        <taxon>Viridiplantae</taxon>
        <taxon>Streptophyta</taxon>
        <taxon>Embryophyta</taxon>
        <taxon>Tracheophyta</taxon>
        <taxon>Spermatophyta</taxon>
        <taxon>Magnoliopsida</taxon>
        <taxon>eudicotyledons</taxon>
        <taxon>Gunneridae</taxon>
        <taxon>Pentapetalae</taxon>
        <taxon>rosids</taxon>
        <taxon>fabids</taxon>
        <taxon>Fabales</taxon>
        <taxon>Fabaceae</taxon>
        <taxon>Papilionoideae</taxon>
        <taxon>50 kb inversion clade</taxon>
        <taxon>NPAAA clade</taxon>
        <taxon>indigoferoid/millettioid clade</taxon>
        <taxon>Phaseoleae</taxon>
        <taxon>Vigna</taxon>
    </lineage>
</organism>
<evidence type="ECO:0000256" key="1">
    <source>
        <dbReference type="ARBA" id="ARBA00004167"/>
    </source>
</evidence>
<dbReference type="Gene3D" id="1.10.510.10">
    <property type="entry name" value="Transferase(Phosphotransferase) domain 1"/>
    <property type="match status" value="2"/>
</dbReference>
<evidence type="ECO:0000256" key="17">
    <source>
        <dbReference type="ARBA" id="ARBA00048679"/>
    </source>
</evidence>
<dbReference type="PANTHER" id="PTHR45631">
    <property type="entry name" value="OS07G0107800 PROTEIN-RELATED"/>
    <property type="match status" value="1"/>
</dbReference>